<comment type="catalytic activity">
    <reaction evidence="9">
        <text>ATP + H2O = ADP + phosphate + H(+)</text>
        <dbReference type="Rhea" id="RHEA:13065"/>
        <dbReference type="ChEBI" id="CHEBI:15377"/>
        <dbReference type="ChEBI" id="CHEBI:15378"/>
        <dbReference type="ChEBI" id="CHEBI:30616"/>
        <dbReference type="ChEBI" id="CHEBI:43474"/>
        <dbReference type="ChEBI" id="CHEBI:456216"/>
        <dbReference type="EC" id="5.6.2.4"/>
    </reaction>
</comment>
<dbReference type="PROSITE" id="PS51217">
    <property type="entry name" value="UVRD_HELICASE_CTER"/>
    <property type="match status" value="1"/>
</dbReference>
<dbReference type="Gene3D" id="1.10.10.160">
    <property type="match status" value="1"/>
</dbReference>
<dbReference type="GO" id="GO:0005524">
    <property type="term" value="F:ATP binding"/>
    <property type="evidence" value="ECO:0007669"/>
    <property type="project" value="UniProtKB-UniRule"/>
</dbReference>
<dbReference type="EC" id="5.6.2.4" evidence="8"/>
<dbReference type="Pfam" id="PF13361">
    <property type="entry name" value="UvrD_C"/>
    <property type="match status" value="1"/>
</dbReference>
<organism evidence="13 14">
    <name type="scientific">SAR324 cluster bacterium</name>
    <dbReference type="NCBI Taxonomy" id="2024889"/>
    <lineage>
        <taxon>Bacteria</taxon>
        <taxon>Deltaproteobacteria</taxon>
        <taxon>SAR324 cluster</taxon>
    </lineage>
</organism>
<comment type="similarity">
    <text evidence="1">Belongs to the helicase family. UvrD subfamily.</text>
</comment>
<sequence length="665" mass="76255">MAHQTSSGIDFKKELNTPQYEAVTNLEGPQLVIAGAGSGKTRVLVHRVANLIEQGVVPQSILLLTFTRKSSNEMMQRASKILDRRCMQIAGGTFHSFCNKILRRYATAIGYSTRFTIADRADAEDIITIYRSALDGPKRKSFPKKGTIMNILSKAVNTGKTVQALLQEEYPQYEEEAEVIVRIGKSYKKYKKEHSIMDYDDLLTNAVTLLKENAEIRRHLSNSYRYIMVDEYQDTNKIQAHIACLLASEHQNIMVVGDDSQSIYSFRGANFKNIMDFPKLFEKCTITRLEQNYRSTQPILDFTNAIIENAREKYTKHLFSEIKGDIRPKLIQPIGQDEEAEFICKKILELKQEGTPLNRIAVLFRSSYHANRLEVALSRHHLPYEKYGGLKFMDSAHIKDLLAYIRIALNPLDNISWKRVLRLLEGIGEVTAGKIIEDIVTEGVSALTSKKYAKRKYAKLLLELQEIMILIMDEATDPLDHLEALMKYYEPILKKSYEDYHKRASDLESLLQIAERYQVGDEFLSDLTLDPPNTKSDVNPDEKVEDPLILSTIHSAKGLEWDSVFLIHFLEGYLPSRQSLDSDSGIEEERRLFYVAATRAERNLWLSSPSFYINDYAGFSETSRFLKEMSYLDDLVDKTELPNSQDEYDSFSNADRVNDFFGDEY</sequence>
<dbReference type="Proteomes" id="UP000218113">
    <property type="component" value="Unassembled WGS sequence"/>
</dbReference>
<dbReference type="GO" id="GO:0016887">
    <property type="term" value="F:ATP hydrolysis activity"/>
    <property type="evidence" value="ECO:0007669"/>
    <property type="project" value="RHEA"/>
</dbReference>
<gene>
    <name evidence="13" type="ORF">COB67_08820</name>
</gene>
<dbReference type="PANTHER" id="PTHR11070">
    <property type="entry name" value="UVRD / RECB / PCRA DNA HELICASE FAMILY MEMBER"/>
    <property type="match status" value="1"/>
</dbReference>
<evidence type="ECO:0000256" key="5">
    <source>
        <dbReference type="ARBA" id="ARBA00022840"/>
    </source>
</evidence>
<comment type="catalytic activity">
    <reaction evidence="7">
        <text>Couples ATP hydrolysis with the unwinding of duplex DNA by translocating in the 3'-5' direction.</text>
        <dbReference type="EC" id="5.6.2.4"/>
    </reaction>
</comment>
<feature type="binding site" evidence="10">
    <location>
        <begin position="34"/>
        <end position="41"/>
    </location>
    <ligand>
        <name>ATP</name>
        <dbReference type="ChEBI" id="CHEBI:30616"/>
    </ligand>
</feature>
<dbReference type="Gene3D" id="3.40.50.300">
    <property type="entry name" value="P-loop containing nucleotide triphosphate hydrolases"/>
    <property type="match status" value="2"/>
</dbReference>
<evidence type="ECO:0000313" key="14">
    <source>
        <dbReference type="Proteomes" id="UP000218113"/>
    </source>
</evidence>
<feature type="domain" description="UvrD-like helicase C-terminal" evidence="12">
    <location>
        <begin position="297"/>
        <end position="558"/>
    </location>
</feature>
<evidence type="ECO:0000259" key="11">
    <source>
        <dbReference type="PROSITE" id="PS51198"/>
    </source>
</evidence>
<dbReference type="SUPFAM" id="SSF52540">
    <property type="entry name" value="P-loop containing nucleoside triphosphate hydrolases"/>
    <property type="match status" value="1"/>
</dbReference>
<name>A0A2A4T1A1_9DELT</name>
<dbReference type="GO" id="GO:0003677">
    <property type="term" value="F:DNA binding"/>
    <property type="evidence" value="ECO:0007669"/>
    <property type="project" value="InterPro"/>
</dbReference>
<evidence type="ECO:0000256" key="8">
    <source>
        <dbReference type="ARBA" id="ARBA00034808"/>
    </source>
</evidence>
<dbReference type="Gene3D" id="1.10.486.10">
    <property type="entry name" value="PCRA, domain 4"/>
    <property type="match status" value="1"/>
</dbReference>
<accession>A0A2A4T1A1</accession>
<dbReference type="GO" id="GO:0000725">
    <property type="term" value="P:recombinational repair"/>
    <property type="evidence" value="ECO:0007669"/>
    <property type="project" value="TreeGrafter"/>
</dbReference>
<evidence type="ECO:0000256" key="4">
    <source>
        <dbReference type="ARBA" id="ARBA00022806"/>
    </source>
</evidence>
<feature type="domain" description="UvrD-like helicase ATP-binding" evidence="11">
    <location>
        <begin position="13"/>
        <end position="296"/>
    </location>
</feature>
<dbReference type="PANTHER" id="PTHR11070:SF3">
    <property type="entry name" value="DNA 3'-5' HELICASE"/>
    <property type="match status" value="1"/>
</dbReference>
<keyword evidence="2 10" id="KW-0547">Nucleotide-binding</keyword>
<dbReference type="EMBL" id="NVSR01000065">
    <property type="protein sequence ID" value="PCI27292.1"/>
    <property type="molecule type" value="Genomic_DNA"/>
</dbReference>
<reference evidence="14" key="1">
    <citation type="submission" date="2017-08" db="EMBL/GenBank/DDBJ databases">
        <title>A dynamic microbial community with high functional redundancy inhabits the cold, oxic subseafloor aquifer.</title>
        <authorList>
            <person name="Tully B.J."/>
            <person name="Wheat C.G."/>
            <person name="Glazer B.T."/>
            <person name="Huber J.A."/>
        </authorList>
    </citation>
    <scope>NUCLEOTIDE SEQUENCE [LARGE SCALE GENOMIC DNA]</scope>
</reference>
<evidence type="ECO:0000256" key="6">
    <source>
        <dbReference type="ARBA" id="ARBA00023235"/>
    </source>
</evidence>
<dbReference type="InterPro" id="IPR000212">
    <property type="entry name" value="DNA_helicase_UvrD/REP"/>
</dbReference>
<dbReference type="CDD" id="cd17932">
    <property type="entry name" value="DEXQc_UvrD"/>
    <property type="match status" value="1"/>
</dbReference>
<dbReference type="AlphaFoldDB" id="A0A2A4T1A1"/>
<evidence type="ECO:0000259" key="12">
    <source>
        <dbReference type="PROSITE" id="PS51217"/>
    </source>
</evidence>
<dbReference type="GO" id="GO:0043138">
    <property type="term" value="F:3'-5' DNA helicase activity"/>
    <property type="evidence" value="ECO:0007669"/>
    <property type="project" value="UniProtKB-EC"/>
</dbReference>
<dbReference type="InterPro" id="IPR027417">
    <property type="entry name" value="P-loop_NTPase"/>
</dbReference>
<keyword evidence="3 10" id="KW-0378">Hydrolase</keyword>
<evidence type="ECO:0000256" key="7">
    <source>
        <dbReference type="ARBA" id="ARBA00034617"/>
    </source>
</evidence>
<keyword evidence="5 10" id="KW-0067">ATP-binding</keyword>
<dbReference type="Pfam" id="PF00580">
    <property type="entry name" value="UvrD-helicase"/>
    <property type="match status" value="1"/>
</dbReference>
<protein>
    <recommendedName>
        <fullName evidence="8">DNA 3'-5' helicase</fullName>
        <ecNumber evidence="8">5.6.2.4</ecNumber>
    </recommendedName>
</protein>
<dbReference type="PROSITE" id="PS51198">
    <property type="entry name" value="UVRD_HELICASE_ATP_BIND"/>
    <property type="match status" value="1"/>
</dbReference>
<dbReference type="InterPro" id="IPR013986">
    <property type="entry name" value="DExx_box_DNA_helicase_dom_sf"/>
</dbReference>
<keyword evidence="4 10" id="KW-0347">Helicase</keyword>
<comment type="caution">
    <text evidence="13">The sequence shown here is derived from an EMBL/GenBank/DDBJ whole genome shotgun (WGS) entry which is preliminary data.</text>
</comment>
<evidence type="ECO:0000313" key="13">
    <source>
        <dbReference type="EMBL" id="PCI27292.1"/>
    </source>
</evidence>
<proteinExistence type="inferred from homology"/>
<evidence type="ECO:0000256" key="3">
    <source>
        <dbReference type="ARBA" id="ARBA00022801"/>
    </source>
</evidence>
<evidence type="ECO:0000256" key="2">
    <source>
        <dbReference type="ARBA" id="ARBA00022741"/>
    </source>
</evidence>
<evidence type="ECO:0000256" key="10">
    <source>
        <dbReference type="PROSITE-ProRule" id="PRU00560"/>
    </source>
</evidence>
<evidence type="ECO:0000256" key="9">
    <source>
        <dbReference type="ARBA" id="ARBA00048988"/>
    </source>
</evidence>
<dbReference type="InterPro" id="IPR014016">
    <property type="entry name" value="UvrD-like_ATP-bd"/>
</dbReference>
<evidence type="ECO:0000256" key="1">
    <source>
        <dbReference type="ARBA" id="ARBA00009922"/>
    </source>
</evidence>
<dbReference type="InterPro" id="IPR014017">
    <property type="entry name" value="DNA_helicase_UvrD-like_C"/>
</dbReference>
<dbReference type="GO" id="GO:0005829">
    <property type="term" value="C:cytosol"/>
    <property type="evidence" value="ECO:0007669"/>
    <property type="project" value="TreeGrafter"/>
</dbReference>
<keyword evidence="6" id="KW-0413">Isomerase</keyword>